<evidence type="ECO:0000259" key="1">
    <source>
        <dbReference type="Pfam" id="PF00433"/>
    </source>
</evidence>
<reference evidence="2" key="1">
    <citation type="submission" date="2023-06" db="EMBL/GenBank/DDBJ databases">
        <title>Reference genome for the Northern bat (Eptesicus nilssonii), a most northern bat species.</title>
        <authorList>
            <person name="Laine V.N."/>
            <person name="Pulliainen A.T."/>
            <person name="Lilley T.M."/>
        </authorList>
    </citation>
    <scope>NUCLEOTIDE SEQUENCE</scope>
    <source>
        <strain evidence="2">BLF_Eptnil</strain>
        <tissue evidence="2">Kidney</tissue>
    </source>
</reference>
<proteinExistence type="predicted"/>
<gene>
    <name evidence="2" type="ORF">QTO34_001594</name>
</gene>
<accession>A0AA40LNN9</accession>
<name>A0AA40LNN9_CNENI</name>
<dbReference type="Pfam" id="PF00433">
    <property type="entry name" value="Pkinase_C"/>
    <property type="match status" value="1"/>
</dbReference>
<dbReference type="AlphaFoldDB" id="A0AA40LNN9"/>
<dbReference type="InterPro" id="IPR017892">
    <property type="entry name" value="Pkinase_C"/>
</dbReference>
<keyword evidence="3" id="KW-1185">Reference proteome</keyword>
<dbReference type="FunFam" id="3.30.200.20:FF:000344">
    <property type="entry name" value="Serine/threonine-protein kinase WARTS homolog"/>
    <property type="match status" value="1"/>
</dbReference>
<evidence type="ECO:0000313" key="3">
    <source>
        <dbReference type="Proteomes" id="UP001177744"/>
    </source>
</evidence>
<feature type="domain" description="Protein kinase C-terminal" evidence="1">
    <location>
        <begin position="16"/>
        <end position="87"/>
    </location>
</feature>
<dbReference type="GO" id="GO:0004674">
    <property type="term" value="F:protein serine/threonine kinase activity"/>
    <property type="evidence" value="ECO:0007669"/>
    <property type="project" value="InterPro"/>
</dbReference>
<protein>
    <recommendedName>
        <fullName evidence="1">Protein kinase C-terminal domain-containing protein</fullName>
    </recommendedName>
</protein>
<dbReference type="EMBL" id="JAULJE010000010">
    <property type="protein sequence ID" value="KAK1338477.1"/>
    <property type="molecule type" value="Genomic_DNA"/>
</dbReference>
<comment type="caution">
    <text evidence="2">The sequence shown here is derived from an EMBL/GenBank/DDBJ whole genome shotgun (WGS) entry which is preliminary data.</text>
</comment>
<evidence type="ECO:0000313" key="2">
    <source>
        <dbReference type="EMBL" id="KAK1338477.1"/>
    </source>
</evidence>
<dbReference type="GO" id="GO:0005524">
    <property type="term" value="F:ATP binding"/>
    <property type="evidence" value="ECO:0007669"/>
    <property type="project" value="InterPro"/>
</dbReference>
<dbReference type="Proteomes" id="UP001177744">
    <property type="component" value="Unassembled WGS sequence"/>
</dbReference>
<organism evidence="2 3">
    <name type="scientific">Cnephaeus nilssonii</name>
    <name type="common">Northern bat</name>
    <name type="synonym">Eptesicus nilssonii</name>
    <dbReference type="NCBI Taxonomy" id="3371016"/>
    <lineage>
        <taxon>Eukaryota</taxon>
        <taxon>Metazoa</taxon>
        <taxon>Chordata</taxon>
        <taxon>Craniata</taxon>
        <taxon>Vertebrata</taxon>
        <taxon>Euteleostomi</taxon>
        <taxon>Mammalia</taxon>
        <taxon>Eutheria</taxon>
        <taxon>Laurasiatheria</taxon>
        <taxon>Chiroptera</taxon>
        <taxon>Yangochiroptera</taxon>
        <taxon>Vespertilionidae</taxon>
        <taxon>Cnephaeus</taxon>
    </lineage>
</organism>
<sequence>MSVLGRERPAAISIEIKSIDDTSNFDEFPESDILKPTGNPTNSLYCCLTSALFPPSFGVMFTDQVATSNHPETDYKNKDWVFINYTYKRFEGLTARGAIPSYMKAAK</sequence>